<dbReference type="CDD" id="cd06261">
    <property type="entry name" value="TM_PBP2"/>
    <property type="match status" value="1"/>
</dbReference>
<dbReference type="InterPro" id="IPR035906">
    <property type="entry name" value="MetI-like_sf"/>
</dbReference>
<feature type="transmembrane region" description="Helical" evidence="7">
    <location>
        <begin position="104"/>
        <end position="124"/>
    </location>
</feature>
<evidence type="ECO:0000256" key="4">
    <source>
        <dbReference type="ARBA" id="ARBA00022692"/>
    </source>
</evidence>
<evidence type="ECO:0000256" key="6">
    <source>
        <dbReference type="ARBA" id="ARBA00023136"/>
    </source>
</evidence>
<keyword evidence="6 7" id="KW-0472">Membrane</keyword>
<dbReference type="InterPro" id="IPR051393">
    <property type="entry name" value="ABC_transporter_permease"/>
</dbReference>
<accession>A0ABX3EVJ9</accession>
<evidence type="ECO:0000256" key="5">
    <source>
        <dbReference type="ARBA" id="ARBA00022989"/>
    </source>
</evidence>
<evidence type="ECO:0000313" key="10">
    <source>
        <dbReference type="Proteomes" id="UP000186058"/>
    </source>
</evidence>
<dbReference type="PANTHER" id="PTHR30193:SF37">
    <property type="entry name" value="INNER MEMBRANE ABC TRANSPORTER PERMEASE PROTEIN YCJO"/>
    <property type="match status" value="1"/>
</dbReference>
<dbReference type="Proteomes" id="UP000186058">
    <property type="component" value="Unassembled WGS sequence"/>
</dbReference>
<evidence type="ECO:0000256" key="2">
    <source>
        <dbReference type="ARBA" id="ARBA00022448"/>
    </source>
</evidence>
<keyword evidence="2 7" id="KW-0813">Transport</keyword>
<organism evidence="9 10">
    <name type="scientific">Paenibacillus helianthi</name>
    <dbReference type="NCBI Taxonomy" id="1349432"/>
    <lineage>
        <taxon>Bacteria</taxon>
        <taxon>Bacillati</taxon>
        <taxon>Bacillota</taxon>
        <taxon>Bacilli</taxon>
        <taxon>Bacillales</taxon>
        <taxon>Paenibacillaceae</taxon>
        <taxon>Paenibacillus</taxon>
    </lineage>
</organism>
<keyword evidence="5 7" id="KW-1133">Transmembrane helix</keyword>
<dbReference type="RefSeq" id="WP_074106702.1">
    <property type="nucleotide sequence ID" value="NZ_LVWI01000002.1"/>
</dbReference>
<dbReference type="PROSITE" id="PS50928">
    <property type="entry name" value="ABC_TM1"/>
    <property type="match status" value="1"/>
</dbReference>
<feature type="domain" description="ABC transmembrane type-1" evidence="8">
    <location>
        <begin position="67"/>
        <end position="283"/>
    </location>
</feature>
<comment type="similarity">
    <text evidence="7">Belongs to the binding-protein-dependent transport system permease family.</text>
</comment>
<evidence type="ECO:0000256" key="7">
    <source>
        <dbReference type="RuleBase" id="RU363032"/>
    </source>
</evidence>
<proteinExistence type="inferred from homology"/>
<dbReference type="EMBL" id="LVWI01000002">
    <property type="protein sequence ID" value="OKP91034.1"/>
    <property type="molecule type" value="Genomic_DNA"/>
</dbReference>
<keyword evidence="3" id="KW-1003">Cell membrane</keyword>
<gene>
    <name evidence="9" type="ORF">A3844_04090</name>
</gene>
<evidence type="ECO:0000256" key="3">
    <source>
        <dbReference type="ARBA" id="ARBA00022475"/>
    </source>
</evidence>
<comment type="caution">
    <text evidence="9">The sequence shown here is derived from an EMBL/GenBank/DDBJ whole genome shotgun (WGS) entry which is preliminary data.</text>
</comment>
<dbReference type="SUPFAM" id="SSF161098">
    <property type="entry name" value="MetI-like"/>
    <property type="match status" value="1"/>
</dbReference>
<dbReference type="Pfam" id="PF00528">
    <property type="entry name" value="BPD_transp_1"/>
    <property type="match status" value="1"/>
</dbReference>
<evidence type="ECO:0000256" key="1">
    <source>
        <dbReference type="ARBA" id="ARBA00004651"/>
    </source>
</evidence>
<keyword evidence="10" id="KW-1185">Reference proteome</keyword>
<feature type="transmembrane region" description="Helical" evidence="7">
    <location>
        <begin position="9"/>
        <end position="29"/>
    </location>
</feature>
<comment type="subcellular location">
    <subcellularLocation>
        <location evidence="1 7">Cell membrane</location>
        <topology evidence="1 7">Multi-pass membrane protein</topology>
    </subcellularLocation>
</comment>
<feature type="transmembrane region" description="Helical" evidence="7">
    <location>
        <begin position="200"/>
        <end position="222"/>
    </location>
</feature>
<reference evidence="9 10" key="1">
    <citation type="submission" date="2016-03" db="EMBL/GenBank/DDBJ databases">
        <authorList>
            <person name="Sant'Anna F.H."/>
            <person name="Ambrosini A."/>
            <person name="Souza R."/>
            <person name="Bach E."/>
            <person name="Fernandes G."/>
            <person name="Balsanelli E."/>
            <person name="Baura V.A."/>
            <person name="Souza E.M."/>
            <person name="Passaglia L."/>
        </authorList>
    </citation>
    <scope>NUCLEOTIDE SEQUENCE [LARGE SCALE GENOMIC DNA]</scope>
    <source>
        <strain evidence="9 10">P26E</strain>
    </source>
</reference>
<feature type="transmembrane region" description="Helical" evidence="7">
    <location>
        <begin position="155"/>
        <end position="179"/>
    </location>
</feature>
<name>A0ABX3EVJ9_9BACL</name>
<sequence length="291" mass="32899">MKIKYWKPWTFVLPALVAYLIVIVAPSLYTLRLSFFSWNGIAADKKFVGIKNYTYLLTEDAVFRVALRNNILWMAGSLTVIIGLGLMFALLLNRRLKGRSVFRSIFYFPYVLSGIIVALMWTWLYHPTKGFFNVILQQIGLSQLTHPWLADPKTALAAVFVAAVWQGVGLPMVLFLAGLQSIPRDCYEAAIIDGAKPRQSFRYITIPLLSETFVVVFATTLVNAMKVYDIIYGMTAGGPAQSTQVLSSWMYYQTFKFNNIGVGSAISWVLVLITMIIIIPYVYYTNKKSHL</sequence>
<feature type="transmembrane region" description="Helical" evidence="7">
    <location>
        <begin position="265"/>
        <end position="284"/>
    </location>
</feature>
<feature type="transmembrane region" description="Helical" evidence="7">
    <location>
        <begin position="71"/>
        <end position="92"/>
    </location>
</feature>
<keyword evidence="4 7" id="KW-0812">Transmembrane</keyword>
<dbReference type="Gene3D" id="1.10.3720.10">
    <property type="entry name" value="MetI-like"/>
    <property type="match status" value="1"/>
</dbReference>
<evidence type="ECO:0000259" key="8">
    <source>
        <dbReference type="PROSITE" id="PS50928"/>
    </source>
</evidence>
<evidence type="ECO:0000313" key="9">
    <source>
        <dbReference type="EMBL" id="OKP91034.1"/>
    </source>
</evidence>
<dbReference type="PANTHER" id="PTHR30193">
    <property type="entry name" value="ABC TRANSPORTER PERMEASE PROTEIN"/>
    <property type="match status" value="1"/>
</dbReference>
<dbReference type="InterPro" id="IPR000515">
    <property type="entry name" value="MetI-like"/>
</dbReference>
<protein>
    <submittedName>
        <fullName evidence="9">ABC transporter permease</fullName>
    </submittedName>
</protein>